<reference evidence="3 4" key="1">
    <citation type="submission" date="2013-03" db="EMBL/GenBank/DDBJ databases">
        <title>The Genome Sequence of Exophiala aquamarina CBS 119918.</title>
        <authorList>
            <consortium name="The Broad Institute Genomics Platform"/>
            <person name="Cuomo C."/>
            <person name="de Hoog S."/>
            <person name="Gorbushina A."/>
            <person name="Walker B."/>
            <person name="Young S.K."/>
            <person name="Zeng Q."/>
            <person name="Gargeya S."/>
            <person name="Fitzgerald M."/>
            <person name="Haas B."/>
            <person name="Abouelleil A."/>
            <person name="Allen A.W."/>
            <person name="Alvarado L."/>
            <person name="Arachchi H.M."/>
            <person name="Berlin A.M."/>
            <person name="Chapman S.B."/>
            <person name="Gainer-Dewar J."/>
            <person name="Goldberg J."/>
            <person name="Griggs A."/>
            <person name="Gujja S."/>
            <person name="Hansen M."/>
            <person name="Howarth C."/>
            <person name="Imamovic A."/>
            <person name="Ireland A."/>
            <person name="Larimer J."/>
            <person name="McCowan C."/>
            <person name="Murphy C."/>
            <person name="Pearson M."/>
            <person name="Poon T.W."/>
            <person name="Priest M."/>
            <person name="Roberts A."/>
            <person name="Saif S."/>
            <person name="Shea T."/>
            <person name="Sisk P."/>
            <person name="Sykes S."/>
            <person name="Wortman J."/>
            <person name="Nusbaum C."/>
            <person name="Birren B."/>
        </authorList>
    </citation>
    <scope>NUCLEOTIDE SEQUENCE [LARGE SCALE GENOMIC DNA]</scope>
    <source>
        <strain evidence="3 4">CBS 119918</strain>
    </source>
</reference>
<keyword evidence="2" id="KW-0472">Membrane</keyword>
<feature type="transmembrane region" description="Helical" evidence="2">
    <location>
        <begin position="159"/>
        <end position="176"/>
    </location>
</feature>
<dbReference type="EMBL" id="AMGV01000003">
    <property type="protein sequence ID" value="KEF59330.1"/>
    <property type="molecule type" value="Genomic_DNA"/>
</dbReference>
<feature type="transmembrane region" description="Helical" evidence="2">
    <location>
        <begin position="362"/>
        <end position="381"/>
    </location>
</feature>
<evidence type="ECO:0000313" key="4">
    <source>
        <dbReference type="Proteomes" id="UP000027920"/>
    </source>
</evidence>
<feature type="transmembrane region" description="Helical" evidence="2">
    <location>
        <begin position="434"/>
        <end position="455"/>
    </location>
</feature>
<dbReference type="STRING" id="1182545.A0A072PUY2"/>
<feature type="transmembrane region" description="Helical" evidence="2">
    <location>
        <begin position="496"/>
        <end position="516"/>
    </location>
</feature>
<evidence type="ECO:0000256" key="2">
    <source>
        <dbReference type="SAM" id="Phobius"/>
    </source>
</evidence>
<feature type="transmembrane region" description="Helical" evidence="2">
    <location>
        <begin position="568"/>
        <end position="593"/>
    </location>
</feature>
<proteinExistence type="predicted"/>
<keyword evidence="4" id="KW-1185">Reference proteome</keyword>
<dbReference type="RefSeq" id="XP_013261920.1">
    <property type="nucleotide sequence ID" value="XM_013406466.1"/>
</dbReference>
<keyword evidence="2" id="KW-0812">Transmembrane</keyword>
<organism evidence="3 4">
    <name type="scientific">Exophiala aquamarina CBS 119918</name>
    <dbReference type="NCBI Taxonomy" id="1182545"/>
    <lineage>
        <taxon>Eukaryota</taxon>
        <taxon>Fungi</taxon>
        <taxon>Dikarya</taxon>
        <taxon>Ascomycota</taxon>
        <taxon>Pezizomycotina</taxon>
        <taxon>Eurotiomycetes</taxon>
        <taxon>Chaetothyriomycetidae</taxon>
        <taxon>Chaetothyriales</taxon>
        <taxon>Herpotrichiellaceae</taxon>
        <taxon>Exophiala</taxon>
    </lineage>
</organism>
<dbReference type="Proteomes" id="UP000027920">
    <property type="component" value="Unassembled WGS sequence"/>
</dbReference>
<dbReference type="VEuPathDB" id="FungiDB:A1O9_04174"/>
<dbReference type="HOGENOM" id="CLU_392794_0_0_1"/>
<evidence type="ECO:0000313" key="3">
    <source>
        <dbReference type="EMBL" id="KEF59330.1"/>
    </source>
</evidence>
<accession>A0A072PUY2</accession>
<evidence type="ECO:0000256" key="1">
    <source>
        <dbReference type="SAM" id="MobiDB-lite"/>
    </source>
</evidence>
<protein>
    <submittedName>
        <fullName evidence="3">Uncharacterized protein</fullName>
    </submittedName>
</protein>
<comment type="caution">
    <text evidence="3">The sequence shown here is derived from an EMBL/GenBank/DDBJ whole genome shotgun (WGS) entry which is preliminary data.</text>
</comment>
<feature type="transmembrane region" description="Helical" evidence="2">
    <location>
        <begin position="196"/>
        <end position="215"/>
    </location>
</feature>
<feature type="transmembrane region" description="Helical" evidence="2">
    <location>
        <begin position="236"/>
        <end position="253"/>
    </location>
</feature>
<dbReference type="OrthoDB" id="4526764at2759"/>
<feature type="transmembrane region" description="Helical" evidence="2">
    <location>
        <begin position="523"/>
        <end position="548"/>
    </location>
</feature>
<dbReference type="GeneID" id="25279107"/>
<sequence length="702" mass="77188">MKTISEPLTDGERPAAVSYHNETLITTDFDALRPDSGNEKDFQVENNPYAFSPGQLNKMLNPKSLAAFHAVGRLRSLEKGLRSGLVTGLSADENYQEGSVSFPDALSKASGAVQPNHNQSPLATDSCNNRERVLFENRSLQRKIRSPLLDLWRAYNEKILISLSVAALVSLAVGIYETTNAISLDDQDARITRVKGLTIASTISIFLLVCTWNSYGKNYMALRNESNPERKTWMDFLYILVVAVMMAVVSRSGSLLLGLGILAATATTGMFTGNMLMAATTDMFKKNMLMAATTDMFKKNMVLKSATTWILRANHRTRLLKTPSHVGTRAPKKRFGKSDQESGAPSRYHSTAGAPRSGSPSLSLFLSNLISFTSVSLLAPITTAMEPVSNPTLTSTLEGPSTNTLTAVLSSSTEIEQPQGLNLKEMGWTMAVEMIMFLANLVLAALVITICYLVYLRFCAPTLRNAKKFDKSRKVGLVFMLCLFAAYYNICQDPRSSWGLLLGVFVSSAGLTYVWVSRIANRFNFGLIFAVVVLSVGFCTTFGVIQLLPIAPGGPASEPANDTKPKPGLTWDVASFPCVAFVSVMFEVLLLCIRRIVDAKDELDMESQAISQAELDPFSEIDTGTSSRSKQQQTFRLFRRSRTSNNQPSSENLDSQDPNSSSNHVYEDSDHLTWLQPALLGQTGHFSYHGEIERQVWADRPS</sequence>
<dbReference type="AlphaFoldDB" id="A0A072PUY2"/>
<name>A0A072PUY2_9EURO</name>
<feature type="compositionally biased region" description="Polar residues" evidence="1">
    <location>
        <begin position="622"/>
        <end position="635"/>
    </location>
</feature>
<feature type="compositionally biased region" description="Polar residues" evidence="1">
    <location>
        <begin position="643"/>
        <end position="664"/>
    </location>
</feature>
<gene>
    <name evidence="3" type="ORF">A1O9_04174</name>
</gene>
<feature type="transmembrane region" description="Helical" evidence="2">
    <location>
        <begin position="475"/>
        <end position="490"/>
    </location>
</feature>
<feature type="transmembrane region" description="Helical" evidence="2">
    <location>
        <begin position="259"/>
        <end position="280"/>
    </location>
</feature>
<keyword evidence="2" id="KW-1133">Transmembrane helix</keyword>
<feature type="region of interest" description="Disordered" evidence="1">
    <location>
        <begin position="323"/>
        <end position="356"/>
    </location>
</feature>
<feature type="region of interest" description="Disordered" evidence="1">
    <location>
        <begin position="620"/>
        <end position="669"/>
    </location>
</feature>